<proteinExistence type="predicted"/>
<dbReference type="AlphaFoldDB" id="Q7PAT7"/>
<dbReference type="Proteomes" id="UP000004455">
    <property type="component" value="Unassembled WGS sequence"/>
</dbReference>
<reference evidence="1" key="1">
    <citation type="submission" date="2003-02" db="EMBL/GenBank/DDBJ databases">
        <authorList>
            <person name="Malek J.A."/>
            <person name="Eremeeva M.E."/>
            <person name="Dasch G.A."/>
        </authorList>
    </citation>
    <scope>NUCLEOTIDE SEQUENCE [LARGE SCALE GENOMIC DNA]</scope>
    <source>
        <strain evidence="1">246</strain>
    </source>
</reference>
<name>Q7PAT7_RICS2</name>
<dbReference type="HOGENOM" id="CLU_024187_0_0_5"/>
<dbReference type="EMBL" id="AABW01000001">
    <property type="protein sequence ID" value="EAA25747.1"/>
    <property type="molecule type" value="Genomic_DNA"/>
</dbReference>
<accession>Q7PAT7</accession>
<gene>
    <name evidence="1" type="ORF">rsib_orf522</name>
</gene>
<sequence>MDTESSLQTAAANSAIQKKNQNVYWIASSITAWFPHNDEDFDPRNNTFSLLVNIKQVIFMSQEKTQQELLLQEQLFKALKTNDTELNAKISRTCKGIAESVIDLSNDRSPTAESLYISYMTLADLNTKDLAKVTTIIKNSFPGDKNKKLREIIDAPLLEHLVMIEAIERQVGLDDSRYNADYRKLEEIRNPNDPKKVIDAMLRDKRVAQQTEFEEKGKKAAGVSAGYVAKDNAGNTFILKHFYKTHAACQKIQGKHEQRQAMADRRDGVQELIGSTMYQFLLYDRAPKEGLVTADEQHPDSLYVRSKFFDNAVTLTEFSGLSGETRVRDNDQNLKKLEGFEKAIAACHMLGEVDYHAGNLMVQDGKTVTKIDHGRSFLAFHKNFSSMIQSTAEMFTHPGVGYSAAIKAGNFSFSIDKYSESLNQMISQFDEKQMEAIVDQKIDELKKAGFDPKNIMLSTNIQNFDDLRKHYKSSIKENLVNMQEVAKGAEIVTKFSNVSPEFKNGGWLEAFANSPVKDPVLYAIDNNITIEGKDAKEWAYENNYQIKISIGLKKETIKEQQWSKDLDGKWKEKEVEVKTDKVEVQISDPAKSMRIQDKSTGEKLASLIVDFTKQITTKNVTDKAVAKFYDNIMKVLKKENYLTEQDIKGIKKNLKYQDNIENTTNLLNAKSFKLNSKDTIYYKVGIFCEKRGLPSISNYFMKQISPEHLNKIHNTEKLIAESIKIGNILQQKKQERLQTKRVETVKAIAFSQLQARKERHQQR</sequence>
<evidence type="ECO:0000313" key="1">
    <source>
        <dbReference type="EMBL" id="EAA25747.1"/>
    </source>
</evidence>
<protein>
    <submittedName>
        <fullName evidence="1">Uncharacterized protein</fullName>
    </submittedName>
</protein>
<evidence type="ECO:0000313" key="2">
    <source>
        <dbReference type="Proteomes" id="UP000004455"/>
    </source>
</evidence>
<comment type="caution">
    <text evidence="1">The sequence shown here is derived from an EMBL/GenBank/DDBJ whole genome shotgun (WGS) entry which is preliminary data.</text>
</comment>
<dbReference type="eggNOG" id="ENOG50312Z2">
    <property type="taxonomic scope" value="Bacteria"/>
</dbReference>
<keyword evidence="2" id="KW-1185">Reference proteome</keyword>
<organism evidence="1 2">
    <name type="scientific">Rickettsia sibirica (strain ATCC VR-151 / 246)</name>
    <dbReference type="NCBI Taxonomy" id="272951"/>
    <lineage>
        <taxon>Bacteria</taxon>
        <taxon>Pseudomonadati</taxon>
        <taxon>Pseudomonadota</taxon>
        <taxon>Alphaproteobacteria</taxon>
        <taxon>Rickettsiales</taxon>
        <taxon>Rickettsiaceae</taxon>
        <taxon>Rickettsieae</taxon>
        <taxon>Rickettsia</taxon>
        <taxon>spotted fever group</taxon>
        <taxon>Rickettsia sibirica subgroup</taxon>
    </lineage>
</organism>